<feature type="region of interest" description="Disordered" evidence="6">
    <location>
        <begin position="265"/>
        <end position="324"/>
    </location>
</feature>
<dbReference type="STRING" id="7217.B3MMY2"/>
<evidence type="ECO:0000256" key="5">
    <source>
        <dbReference type="SAM" id="Coils"/>
    </source>
</evidence>
<dbReference type="KEGG" id="dan:6497952"/>
<feature type="compositionally biased region" description="Low complexity" evidence="6">
    <location>
        <begin position="511"/>
        <end position="534"/>
    </location>
</feature>
<evidence type="ECO:0000256" key="6">
    <source>
        <dbReference type="SAM" id="MobiDB-lite"/>
    </source>
</evidence>
<evidence type="ECO:0000313" key="8">
    <source>
        <dbReference type="Proteomes" id="UP000007801"/>
    </source>
</evidence>
<dbReference type="Pfam" id="PF10226">
    <property type="entry name" value="CCDC85"/>
    <property type="match status" value="1"/>
</dbReference>
<dbReference type="OMA" id="QRRSFHY"/>
<comment type="subcellular location">
    <subcellularLocation>
        <location evidence="1">Cell junction</location>
        <location evidence="1">Adherens junction</location>
    </subcellularLocation>
</comment>
<dbReference type="PhylomeDB" id="B3MMY2"/>
<feature type="compositionally biased region" description="Low complexity" evidence="6">
    <location>
        <begin position="115"/>
        <end position="143"/>
    </location>
</feature>
<reference evidence="7 8" key="1">
    <citation type="journal article" date="2007" name="Nature">
        <title>Evolution of genes and genomes on the Drosophila phylogeny.</title>
        <authorList>
            <consortium name="Drosophila 12 Genomes Consortium"/>
            <person name="Clark A.G."/>
            <person name="Eisen M.B."/>
            <person name="Smith D.R."/>
            <person name="Bergman C.M."/>
            <person name="Oliver B."/>
            <person name="Markow T.A."/>
            <person name="Kaufman T.C."/>
            <person name="Kellis M."/>
            <person name="Gelbart W."/>
            <person name="Iyer V.N."/>
            <person name="Pollard D.A."/>
            <person name="Sackton T.B."/>
            <person name="Larracuente A.M."/>
            <person name="Singh N.D."/>
            <person name="Abad J.P."/>
            <person name="Abt D.N."/>
            <person name="Adryan B."/>
            <person name="Aguade M."/>
            <person name="Akashi H."/>
            <person name="Anderson W.W."/>
            <person name="Aquadro C.F."/>
            <person name="Ardell D.H."/>
            <person name="Arguello R."/>
            <person name="Artieri C.G."/>
            <person name="Barbash D.A."/>
            <person name="Barker D."/>
            <person name="Barsanti P."/>
            <person name="Batterham P."/>
            <person name="Batzoglou S."/>
            <person name="Begun D."/>
            <person name="Bhutkar A."/>
            <person name="Blanco E."/>
            <person name="Bosak S.A."/>
            <person name="Bradley R.K."/>
            <person name="Brand A.D."/>
            <person name="Brent M.R."/>
            <person name="Brooks A.N."/>
            <person name="Brown R.H."/>
            <person name="Butlin R.K."/>
            <person name="Caggese C."/>
            <person name="Calvi B.R."/>
            <person name="Bernardo de Carvalho A."/>
            <person name="Caspi A."/>
            <person name="Castrezana S."/>
            <person name="Celniker S.E."/>
            <person name="Chang J.L."/>
            <person name="Chapple C."/>
            <person name="Chatterji S."/>
            <person name="Chinwalla A."/>
            <person name="Civetta A."/>
            <person name="Clifton S.W."/>
            <person name="Comeron J.M."/>
            <person name="Costello J.C."/>
            <person name="Coyne J.A."/>
            <person name="Daub J."/>
            <person name="David R.G."/>
            <person name="Delcher A.L."/>
            <person name="Delehaunty K."/>
            <person name="Do C.B."/>
            <person name="Ebling H."/>
            <person name="Edwards K."/>
            <person name="Eickbush T."/>
            <person name="Evans J.D."/>
            <person name="Filipski A."/>
            <person name="Findeiss S."/>
            <person name="Freyhult E."/>
            <person name="Fulton L."/>
            <person name="Fulton R."/>
            <person name="Garcia A.C."/>
            <person name="Gardiner A."/>
            <person name="Garfield D.A."/>
            <person name="Garvin B.E."/>
            <person name="Gibson G."/>
            <person name="Gilbert D."/>
            <person name="Gnerre S."/>
            <person name="Godfrey J."/>
            <person name="Good R."/>
            <person name="Gotea V."/>
            <person name="Gravely B."/>
            <person name="Greenberg A.J."/>
            <person name="Griffiths-Jones S."/>
            <person name="Gross S."/>
            <person name="Guigo R."/>
            <person name="Gustafson E.A."/>
            <person name="Haerty W."/>
            <person name="Hahn M.W."/>
            <person name="Halligan D.L."/>
            <person name="Halpern A.L."/>
            <person name="Halter G.M."/>
            <person name="Han M.V."/>
            <person name="Heger A."/>
            <person name="Hillier L."/>
            <person name="Hinrichs A.S."/>
            <person name="Holmes I."/>
            <person name="Hoskins R.A."/>
            <person name="Hubisz M.J."/>
            <person name="Hultmark D."/>
            <person name="Huntley M.A."/>
            <person name="Jaffe D.B."/>
            <person name="Jagadeeshan S."/>
            <person name="Jeck W.R."/>
            <person name="Johnson J."/>
            <person name="Jones C.D."/>
            <person name="Jordan W.C."/>
            <person name="Karpen G.H."/>
            <person name="Kataoka E."/>
            <person name="Keightley P.D."/>
            <person name="Kheradpour P."/>
            <person name="Kirkness E.F."/>
            <person name="Koerich L.B."/>
            <person name="Kristiansen K."/>
            <person name="Kudrna D."/>
            <person name="Kulathinal R.J."/>
            <person name="Kumar S."/>
            <person name="Kwok R."/>
            <person name="Lander E."/>
            <person name="Langley C.H."/>
            <person name="Lapoint R."/>
            <person name="Lazzaro B.P."/>
            <person name="Lee S.J."/>
            <person name="Levesque L."/>
            <person name="Li R."/>
            <person name="Lin C.F."/>
            <person name="Lin M.F."/>
            <person name="Lindblad-Toh K."/>
            <person name="Llopart A."/>
            <person name="Long M."/>
            <person name="Low L."/>
            <person name="Lozovsky E."/>
            <person name="Lu J."/>
            <person name="Luo M."/>
            <person name="Machado C.A."/>
            <person name="Makalowski W."/>
            <person name="Marzo M."/>
            <person name="Matsuda M."/>
            <person name="Matzkin L."/>
            <person name="McAllister B."/>
            <person name="McBride C.S."/>
            <person name="McKernan B."/>
            <person name="McKernan K."/>
            <person name="Mendez-Lago M."/>
            <person name="Minx P."/>
            <person name="Mollenhauer M.U."/>
            <person name="Montooth K."/>
            <person name="Mount S.M."/>
            <person name="Mu X."/>
            <person name="Myers E."/>
            <person name="Negre B."/>
            <person name="Newfeld S."/>
            <person name="Nielsen R."/>
            <person name="Noor M.A."/>
            <person name="O'Grady P."/>
            <person name="Pachter L."/>
            <person name="Papaceit M."/>
            <person name="Parisi M.J."/>
            <person name="Parisi M."/>
            <person name="Parts L."/>
            <person name="Pedersen J.S."/>
            <person name="Pesole G."/>
            <person name="Phillippy A.M."/>
            <person name="Ponting C.P."/>
            <person name="Pop M."/>
            <person name="Porcelli D."/>
            <person name="Powell J.R."/>
            <person name="Prohaska S."/>
            <person name="Pruitt K."/>
            <person name="Puig M."/>
            <person name="Quesneville H."/>
            <person name="Ram K.R."/>
            <person name="Rand D."/>
            <person name="Rasmussen M.D."/>
            <person name="Reed L.K."/>
            <person name="Reenan R."/>
            <person name="Reily A."/>
            <person name="Remington K.A."/>
            <person name="Rieger T.T."/>
            <person name="Ritchie M.G."/>
            <person name="Robin C."/>
            <person name="Rogers Y.H."/>
            <person name="Rohde C."/>
            <person name="Rozas J."/>
            <person name="Rubenfield M.J."/>
            <person name="Ruiz A."/>
            <person name="Russo S."/>
            <person name="Salzberg S.L."/>
            <person name="Sanchez-Gracia A."/>
            <person name="Saranga D.J."/>
            <person name="Sato H."/>
            <person name="Schaeffer S.W."/>
            <person name="Schatz M.C."/>
            <person name="Schlenke T."/>
            <person name="Schwartz R."/>
            <person name="Segarra C."/>
            <person name="Singh R.S."/>
            <person name="Sirot L."/>
            <person name="Sirota M."/>
            <person name="Sisneros N.B."/>
            <person name="Smith C.D."/>
            <person name="Smith T.F."/>
            <person name="Spieth J."/>
            <person name="Stage D.E."/>
            <person name="Stark A."/>
            <person name="Stephan W."/>
            <person name="Strausberg R.L."/>
            <person name="Strempel S."/>
            <person name="Sturgill D."/>
            <person name="Sutton G."/>
            <person name="Sutton G.G."/>
            <person name="Tao W."/>
            <person name="Teichmann S."/>
            <person name="Tobari Y.N."/>
            <person name="Tomimura Y."/>
            <person name="Tsolas J.M."/>
            <person name="Valente V.L."/>
            <person name="Venter E."/>
            <person name="Venter J.C."/>
            <person name="Vicario S."/>
            <person name="Vieira F.G."/>
            <person name="Vilella A.J."/>
            <person name="Villasante A."/>
            <person name="Walenz B."/>
            <person name="Wang J."/>
            <person name="Wasserman M."/>
            <person name="Watts T."/>
            <person name="Wilson D."/>
            <person name="Wilson R.K."/>
            <person name="Wing R.A."/>
            <person name="Wolfner M.F."/>
            <person name="Wong A."/>
            <person name="Wong G.K."/>
            <person name="Wu C.I."/>
            <person name="Wu G."/>
            <person name="Yamamoto D."/>
            <person name="Yang H.P."/>
            <person name="Yang S.P."/>
            <person name="Yorke J.A."/>
            <person name="Yoshida K."/>
            <person name="Zdobnov E."/>
            <person name="Zhang P."/>
            <person name="Zhang Y."/>
            <person name="Zimin A.V."/>
            <person name="Baldwin J."/>
            <person name="Abdouelleil A."/>
            <person name="Abdulkadir J."/>
            <person name="Abebe A."/>
            <person name="Abera B."/>
            <person name="Abreu J."/>
            <person name="Acer S.C."/>
            <person name="Aftuck L."/>
            <person name="Alexander A."/>
            <person name="An P."/>
            <person name="Anderson E."/>
            <person name="Anderson S."/>
            <person name="Arachi H."/>
            <person name="Azer M."/>
            <person name="Bachantsang P."/>
            <person name="Barry A."/>
            <person name="Bayul T."/>
            <person name="Berlin A."/>
            <person name="Bessette D."/>
            <person name="Bloom T."/>
            <person name="Blye J."/>
            <person name="Boguslavskiy L."/>
            <person name="Bonnet C."/>
            <person name="Boukhgalter B."/>
            <person name="Bourzgui I."/>
            <person name="Brown A."/>
            <person name="Cahill P."/>
            <person name="Channer S."/>
            <person name="Cheshatsang Y."/>
            <person name="Chuda L."/>
            <person name="Citroen M."/>
            <person name="Collymore A."/>
            <person name="Cooke P."/>
            <person name="Costello M."/>
            <person name="D'Aco K."/>
            <person name="Daza R."/>
            <person name="De Haan G."/>
            <person name="DeGray S."/>
            <person name="DeMaso C."/>
            <person name="Dhargay N."/>
            <person name="Dooley K."/>
            <person name="Dooley E."/>
            <person name="Doricent M."/>
            <person name="Dorje P."/>
            <person name="Dorjee K."/>
            <person name="Dupes A."/>
            <person name="Elong R."/>
            <person name="Falk J."/>
            <person name="Farina A."/>
            <person name="Faro S."/>
            <person name="Ferguson D."/>
            <person name="Fisher S."/>
            <person name="Foley C.D."/>
            <person name="Franke A."/>
            <person name="Friedrich D."/>
            <person name="Gadbois L."/>
            <person name="Gearin G."/>
            <person name="Gearin C.R."/>
            <person name="Giannoukos G."/>
            <person name="Goode T."/>
            <person name="Graham J."/>
            <person name="Grandbois E."/>
            <person name="Grewal S."/>
            <person name="Gyaltsen K."/>
            <person name="Hafez N."/>
            <person name="Hagos B."/>
            <person name="Hall J."/>
            <person name="Henson C."/>
            <person name="Hollinger A."/>
            <person name="Honan T."/>
            <person name="Huard M.D."/>
            <person name="Hughes L."/>
            <person name="Hurhula B."/>
            <person name="Husby M.E."/>
            <person name="Kamat A."/>
            <person name="Kanga B."/>
            <person name="Kashin S."/>
            <person name="Khazanovich D."/>
            <person name="Kisner P."/>
            <person name="Lance K."/>
            <person name="Lara M."/>
            <person name="Lee W."/>
            <person name="Lennon N."/>
            <person name="Letendre F."/>
            <person name="LeVine R."/>
            <person name="Lipovsky A."/>
            <person name="Liu X."/>
            <person name="Liu J."/>
            <person name="Liu S."/>
            <person name="Lokyitsang T."/>
            <person name="Lokyitsang Y."/>
            <person name="Lubonja R."/>
            <person name="Lui A."/>
            <person name="MacDonald P."/>
            <person name="Magnisalis V."/>
            <person name="Maru K."/>
            <person name="Matthews C."/>
            <person name="McCusker W."/>
            <person name="McDonough S."/>
            <person name="Mehta T."/>
            <person name="Meldrim J."/>
            <person name="Meneus L."/>
            <person name="Mihai O."/>
            <person name="Mihalev A."/>
            <person name="Mihova T."/>
            <person name="Mittelman R."/>
            <person name="Mlenga V."/>
            <person name="Montmayeur A."/>
            <person name="Mulrain L."/>
            <person name="Navidi A."/>
            <person name="Naylor J."/>
            <person name="Negash T."/>
            <person name="Nguyen T."/>
            <person name="Nguyen N."/>
            <person name="Nicol R."/>
            <person name="Norbu C."/>
            <person name="Norbu N."/>
            <person name="Novod N."/>
            <person name="O'Neill B."/>
            <person name="Osman S."/>
            <person name="Markiewicz E."/>
            <person name="Oyono O.L."/>
            <person name="Patti C."/>
            <person name="Phunkhang P."/>
            <person name="Pierre F."/>
            <person name="Priest M."/>
            <person name="Raghuraman S."/>
            <person name="Rege F."/>
            <person name="Reyes R."/>
            <person name="Rise C."/>
            <person name="Rogov P."/>
            <person name="Ross K."/>
            <person name="Ryan E."/>
            <person name="Settipalli S."/>
            <person name="Shea T."/>
            <person name="Sherpa N."/>
            <person name="Shi L."/>
            <person name="Shih D."/>
            <person name="Sparrow T."/>
            <person name="Spaulding J."/>
            <person name="Stalker J."/>
            <person name="Stange-Thomann N."/>
            <person name="Stavropoulos S."/>
            <person name="Stone C."/>
            <person name="Strader C."/>
            <person name="Tesfaye S."/>
            <person name="Thomson T."/>
            <person name="Thoulutsang Y."/>
            <person name="Thoulutsang D."/>
            <person name="Topham K."/>
            <person name="Topping I."/>
            <person name="Tsamla T."/>
            <person name="Vassiliev H."/>
            <person name="Vo A."/>
            <person name="Wangchuk T."/>
            <person name="Wangdi T."/>
            <person name="Weiand M."/>
            <person name="Wilkinson J."/>
            <person name="Wilson A."/>
            <person name="Yadav S."/>
            <person name="Young G."/>
            <person name="Yu Q."/>
            <person name="Zembek L."/>
            <person name="Zhong D."/>
            <person name="Zimmer A."/>
            <person name="Zwirko Z."/>
            <person name="Jaffe D.B."/>
            <person name="Alvarez P."/>
            <person name="Brockman W."/>
            <person name="Butler J."/>
            <person name="Chin C."/>
            <person name="Gnerre S."/>
            <person name="Grabherr M."/>
            <person name="Kleber M."/>
            <person name="Mauceli E."/>
            <person name="MacCallum I."/>
        </authorList>
    </citation>
    <scope>NUCLEOTIDE SEQUENCE [LARGE SCALE GENOMIC DNA]</scope>
    <source>
        <strain evidence="8">Tucson 14024-0371.13</strain>
    </source>
</reference>
<gene>
    <name evidence="7" type="primary">Dana\GF15139</name>
    <name evidence="7" type="synonym">dana_GLEANR_15906</name>
    <name evidence="7" type="ORF">GF15139</name>
</gene>
<feature type="compositionally biased region" description="Low complexity" evidence="6">
    <location>
        <begin position="195"/>
        <end position="210"/>
    </location>
</feature>
<protein>
    <recommendedName>
        <fullName evidence="9">Coiled-coil domain-containing protein 85C</fullName>
    </recommendedName>
</protein>
<dbReference type="Proteomes" id="UP000007801">
    <property type="component" value="Unassembled WGS sequence"/>
</dbReference>
<comment type="similarity">
    <text evidence="2">Belongs to the CCDC85 family.</text>
</comment>
<dbReference type="FunCoup" id="B3MMY2">
    <property type="interactions" value="114"/>
</dbReference>
<evidence type="ECO:0000313" key="7">
    <source>
        <dbReference type="EMBL" id="EDV31007.1"/>
    </source>
</evidence>
<dbReference type="GO" id="GO:0035194">
    <property type="term" value="P:regulatory ncRNA-mediated post-transcriptional gene silencing"/>
    <property type="evidence" value="ECO:0007669"/>
    <property type="project" value="EnsemblMetazoa"/>
</dbReference>
<feature type="coiled-coil region" evidence="5">
    <location>
        <begin position="326"/>
        <end position="360"/>
    </location>
</feature>
<evidence type="ECO:0008006" key="9">
    <source>
        <dbReference type="Google" id="ProtNLM"/>
    </source>
</evidence>
<feature type="compositionally biased region" description="Polar residues" evidence="6">
    <location>
        <begin position="303"/>
        <end position="317"/>
    </location>
</feature>
<feature type="compositionally biased region" description="Low complexity" evidence="6">
    <location>
        <begin position="64"/>
        <end position="76"/>
    </location>
</feature>
<feature type="compositionally biased region" description="Low complexity" evidence="6">
    <location>
        <begin position="169"/>
        <end position="187"/>
    </location>
</feature>
<evidence type="ECO:0000256" key="3">
    <source>
        <dbReference type="ARBA" id="ARBA00022949"/>
    </source>
</evidence>
<dbReference type="GO" id="GO:0005912">
    <property type="term" value="C:adherens junction"/>
    <property type="evidence" value="ECO:0007669"/>
    <property type="project" value="UniProtKB-SubCell"/>
</dbReference>
<evidence type="ECO:0000256" key="2">
    <source>
        <dbReference type="ARBA" id="ARBA00009052"/>
    </source>
</evidence>
<dbReference type="OrthoDB" id="10056395at2759"/>
<sequence length="659" mass="72882">MSGNQQQQLQLQQKSLTNTATSSATTAATTNGATSTLNNNLIKINSVDKIIGKAPTATQAINKHQQQQQQQQQQQHIHQRRSLLPATSAAATTTHQQHSSQQQSGTPAALSPGSQKQQQQQQSHQLQTVATIHQQHSNQQQQQQHHHQTLTSRLPIQQQSSKELPNLTAQQQHQPAQQQHQPAQQQPIQRRSFYQLQQQHQQQQQQQQQQSLRSPQLKVPAPAHSIPPRYQPPPQPSNGILKPHLPLKYPPDIPQLSSIYIPDSIKQQQQQPHSRYLPHQSTGKGGAAQDMLKFVRKPDQEHPSPNASVTSSGTGIPTANGGGRLTAEQNRQLQSLVNELRALKEQNQRLLDDNQELRDLCCFLDDDRQKGRKLAREWQRFGRYTASVMRQEVAAYQNKLRQLDDKQQELITDNLELKELCLYLDEERAHVAANALCAGCGAATRNALRDDGDGSSSSTNADETITALRNYAEQRQLPQDLRHAHSLNDQTLQYVRSLERRIQQLEEERTTPTAHQQQTTTTPQARTTPTPTPTSASAVAAAVAAAAAAAAATKSSPSPHLANQQQTAQQQQDIVAAAAAAAAAIQLPEPIAGRPEAVVRALQVLEVREQLERDRLGNLAGSAIDQMDDGEKALVREMCNVVWRKLEGSPHGPTALEPL</sequence>
<feature type="coiled-coil region" evidence="5">
    <location>
        <begin position="386"/>
        <end position="420"/>
    </location>
</feature>
<keyword evidence="8" id="KW-1185">Reference proteome</keyword>
<dbReference type="CTD" id="33509"/>
<dbReference type="PANTHER" id="PTHR13546:SF15">
    <property type="entry name" value="CCDC85"/>
    <property type="match status" value="1"/>
</dbReference>
<dbReference type="HOGENOM" id="CLU_428473_0_0_1"/>
<evidence type="ECO:0000256" key="1">
    <source>
        <dbReference type="ARBA" id="ARBA00004536"/>
    </source>
</evidence>
<dbReference type="GeneID" id="6497952"/>
<dbReference type="EMBL" id="CH902620">
    <property type="protein sequence ID" value="EDV31007.1"/>
    <property type="molecule type" value="Genomic_DNA"/>
</dbReference>
<name>B3MMY2_DROAN</name>
<feature type="region of interest" description="Disordered" evidence="6">
    <location>
        <begin position="506"/>
        <end position="534"/>
    </location>
</feature>
<dbReference type="InterPro" id="IPR019359">
    <property type="entry name" value="CCDC85"/>
</dbReference>
<keyword evidence="4 5" id="KW-0175">Coiled coil</keyword>
<feature type="region of interest" description="Disordered" evidence="6">
    <location>
        <begin position="164"/>
        <end position="249"/>
    </location>
</feature>
<dbReference type="eggNOG" id="KOG3819">
    <property type="taxonomic scope" value="Eukaryota"/>
</dbReference>
<feature type="compositionally biased region" description="Low complexity" evidence="6">
    <location>
        <begin position="86"/>
        <end position="104"/>
    </location>
</feature>
<dbReference type="InParanoid" id="B3MMY2"/>
<accession>B3MMY2</accession>
<dbReference type="SMR" id="B3MMY2"/>
<keyword evidence="3" id="KW-0965">Cell junction</keyword>
<evidence type="ECO:0000256" key="4">
    <source>
        <dbReference type="ARBA" id="ARBA00023054"/>
    </source>
</evidence>
<feature type="region of interest" description="Disordered" evidence="6">
    <location>
        <begin position="58"/>
        <end position="151"/>
    </location>
</feature>
<proteinExistence type="inferred from homology"/>
<dbReference type="AlphaFoldDB" id="B3MMY2"/>
<dbReference type="PANTHER" id="PTHR13546">
    <property type="entry name" value="RE60986P"/>
    <property type="match status" value="1"/>
</dbReference>
<organism evidence="7 8">
    <name type="scientific">Drosophila ananassae</name>
    <name type="common">Fruit fly</name>
    <dbReference type="NCBI Taxonomy" id="7217"/>
    <lineage>
        <taxon>Eukaryota</taxon>
        <taxon>Metazoa</taxon>
        <taxon>Ecdysozoa</taxon>
        <taxon>Arthropoda</taxon>
        <taxon>Hexapoda</taxon>
        <taxon>Insecta</taxon>
        <taxon>Pterygota</taxon>
        <taxon>Neoptera</taxon>
        <taxon>Endopterygota</taxon>
        <taxon>Diptera</taxon>
        <taxon>Brachycera</taxon>
        <taxon>Muscomorpha</taxon>
        <taxon>Ephydroidea</taxon>
        <taxon>Drosophilidae</taxon>
        <taxon>Drosophila</taxon>
        <taxon>Sophophora</taxon>
    </lineage>
</organism>